<evidence type="ECO:0000313" key="1">
    <source>
        <dbReference type="EMBL" id="AIR03668.1"/>
    </source>
</evidence>
<accession>A0A089PUH9</accession>
<dbReference type="AlphaFoldDB" id="A0A089PUH9"/>
<evidence type="ECO:0000313" key="2">
    <source>
        <dbReference type="Proteomes" id="UP000029481"/>
    </source>
</evidence>
<sequence length="135" mass="15382">MMSVFSHTPSATVLDNRGLSVRDIAYHRHPDTPNVTRERIARHRYDARGFLTQSADPRLHAAGRPFIAVSNICTAGARVLQDLRYGYDPVGNVLRVRNDAEETRFWRNQKVVPENTYANTTDQLQRIAGQLCRHP</sequence>
<protein>
    <submittedName>
        <fullName evidence="1">Uncharacterized protein</fullName>
    </submittedName>
</protein>
<reference evidence="1 2" key="1">
    <citation type="submission" date="2014-09" db="EMBL/GenBank/DDBJ databases">
        <title>Cedecea neteri SSMD04 Genome Sequencing.</title>
        <authorList>
            <person name="Tan J.-Y."/>
        </authorList>
    </citation>
    <scope>NUCLEOTIDE SEQUENCE [LARGE SCALE GENOMIC DNA]</scope>
    <source>
        <strain evidence="1 2">SSMD04</strain>
    </source>
</reference>
<organism evidence="1 2">
    <name type="scientific">Cedecea neteri</name>
    <dbReference type="NCBI Taxonomy" id="158822"/>
    <lineage>
        <taxon>Bacteria</taxon>
        <taxon>Pseudomonadati</taxon>
        <taxon>Pseudomonadota</taxon>
        <taxon>Gammaproteobacteria</taxon>
        <taxon>Enterobacterales</taxon>
        <taxon>Enterobacteriaceae</taxon>
        <taxon>Cedecea</taxon>
    </lineage>
</organism>
<dbReference type="EMBL" id="CP009451">
    <property type="protein sequence ID" value="AIR03668.1"/>
    <property type="molecule type" value="Genomic_DNA"/>
</dbReference>
<dbReference type="KEGG" id="cnt:JT31_03295"/>
<keyword evidence="2" id="KW-1185">Reference proteome</keyword>
<proteinExistence type="predicted"/>
<name>A0A089PUH9_9ENTR</name>
<dbReference type="Gene3D" id="2.180.10.10">
    <property type="entry name" value="RHS repeat-associated core"/>
    <property type="match status" value="2"/>
</dbReference>
<dbReference type="Proteomes" id="UP000029481">
    <property type="component" value="Chromosome"/>
</dbReference>
<gene>
    <name evidence="1" type="ORF">JT31_03295</name>
</gene>